<dbReference type="EMBL" id="NQVE01000188">
    <property type="protein sequence ID" value="RAL41272.1"/>
    <property type="molecule type" value="Genomic_DNA"/>
</dbReference>
<sequence>MQSNRSGESGNRAKLSTSLRCKKNTYQARATVEGYRLRSAPPRRTMESLPVPGAETGGIEPGARGSIHLVWCCLGHLRWRGNSVAPHTSPQVLHRTPSHAALHRTPIGHCRRTITIFAVTRAPLLAQSRAA</sequence>
<evidence type="ECO:0000256" key="1">
    <source>
        <dbReference type="SAM" id="MobiDB-lite"/>
    </source>
</evidence>
<accession>A0A328D5X5</accession>
<evidence type="ECO:0000313" key="3">
    <source>
        <dbReference type="Proteomes" id="UP000249390"/>
    </source>
</evidence>
<name>A0A328D5X5_9ASTE</name>
<comment type="caution">
    <text evidence="2">The sequence shown here is derived from an EMBL/GenBank/DDBJ whole genome shotgun (WGS) entry which is preliminary data.</text>
</comment>
<feature type="region of interest" description="Disordered" evidence="1">
    <location>
        <begin position="39"/>
        <end position="59"/>
    </location>
</feature>
<proteinExistence type="predicted"/>
<organism evidence="2 3">
    <name type="scientific">Cuscuta australis</name>
    <dbReference type="NCBI Taxonomy" id="267555"/>
    <lineage>
        <taxon>Eukaryota</taxon>
        <taxon>Viridiplantae</taxon>
        <taxon>Streptophyta</taxon>
        <taxon>Embryophyta</taxon>
        <taxon>Tracheophyta</taxon>
        <taxon>Spermatophyta</taxon>
        <taxon>Magnoliopsida</taxon>
        <taxon>eudicotyledons</taxon>
        <taxon>Gunneridae</taxon>
        <taxon>Pentapetalae</taxon>
        <taxon>asterids</taxon>
        <taxon>lamiids</taxon>
        <taxon>Solanales</taxon>
        <taxon>Convolvulaceae</taxon>
        <taxon>Cuscuteae</taxon>
        <taxon>Cuscuta</taxon>
        <taxon>Cuscuta subgen. Grammica</taxon>
        <taxon>Cuscuta sect. Cleistogrammica</taxon>
    </lineage>
</organism>
<reference evidence="2 3" key="1">
    <citation type="submission" date="2018-06" db="EMBL/GenBank/DDBJ databases">
        <title>The Genome of Cuscuta australis (Dodder) Provides Insight into the Evolution of Plant Parasitism.</title>
        <authorList>
            <person name="Liu H."/>
        </authorList>
    </citation>
    <scope>NUCLEOTIDE SEQUENCE [LARGE SCALE GENOMIC DNA]</scope>
    <source>
        <strain evidence="3">cv. Yunnan</strain>
        <tissue evidence="2">Vines</tissue>
    </source>
</reference>
<keyword evidence="3" id="KW-1185">Reference proteome</keyword>
<dbReference type="AlphaFoldDB" id="A0A328D5X5"/>
<gene>
    <name evidence="2" type="ORF">DM860_010066</name>
</gene>
<evidence type="ECO:0000313" key="2">
    <source>
        <dbReference type="EMBL" id="RAL41272.1"/>
    </source>
</evidence>
<dbReference type="Proteomes" id="UP000249390">
    <property type="component" value="Unassembled WGS sequence"/>
</dbReference>
<protein>
    <submittedName>
        <fullName evidence="2">Uncharacterized protein</fullName>
    </submittedName>
</protein>